<protein>
    <recommendedName>
        <fullName evidence="1">PilZ domain-containing protein</fullName>
    </recommendedName>
</protein>
<organism evidence="2 3">
    <name type="scientific">Paenibacillus endophyticus</name>
    <dbReference type="NCBI Taxonomy" id="1294268"/>
    <lineage>
        <taxon>Bacteria</taxon>
        <taxon>Bacillati</taxon>
        <taxon>Bacillota</taxon>
        <taxon>Bacilli</taxon>
        <taxon>Bacillales</taxon>
        <taxon>Paenibacillaceae</taxon>
        <taxon>Paenibacillus</taxon>
    </lineage>
</organism>
<evidence type="ECO:0000313" key="3">
    <source>
        <dbReference type="Proteomes" id="UP000518605"/>
    </source>
</evidence>
<name>A0A7W5G925_9BACL</name>
<evidence type="ECO:0000259" key="1">
    <source>
        <dbReference type="Pfam" id="PF07238"/>
    </source>
</evidence>
<gene>
    <name evidence="2" type="ORF">FHS16_000927</name>
</gene>
<comment type="caution">
    <text evidence="2">The sequence shown here is derived from an EMBL/GenBank/DDBJ whole genome shotgun (WGS) entry which is preliminary data.</text>
</comment>
<feature type="domain" description="PilZ" evidence="1">
    <location>
        <begin position="22"/>
        <end position="101"/>
    </location>
</feature>
<dbReference type="EMBL" id="JACHXW010000002">
    <property type="protein sequence ID" value="MBB3150893.1"/>
    <property type="molecule type" value="Genomic_DNA"/>
</dbReference>
<dbReference type="Pfam" id="PF07238">
    <property type="entry name" value="PilZ"/>
    <property type="match status" value="1"/>
</dbReference>
<evidence type="ECO:0000313" key="2">
    <source>
        <dbReference type="EMBL" id="MBB3150893.1"/>
    </source>
</evidence>
<accession>A0A7W5G925</accession>
<dbReference type="InterPro" id="IPR009875">
    <property type="entry name" value="PilZ_domain"/>
</dbReference>
<sequence>MATNANGTSRAHIRLRFTEGVKAELRLVSKDGQQLTPSTTTVLLLNLSQNGLCFLSGLHLPVQHNYFVEFRMTISNVQIIVRGRIVWNAKQDNQYAHGVLFECSNTLRSLIIGVMNQEILERQPQQQKIHYLYSRLLNTKKLHYSG</sequence>
<dbReference type="RefSeq" id="WP_183559286.1">
    <property type="nucleotide sequence ID" value="NZ_CBCSLB010000009.1"/>
</dbReference>
<dbReference type="Proteomes" id="UP000518605">
    <property type="component" value="Unassembled WGS sequence"/>
</dbReference>
<reference evidence="2 3" key="1">
    <citation type="submission" date="2020-08" db="EMBL/GenBank/DDBJ databases">
        <title>Genomic Encyclopedia of Type Strains, Phase III (KMG-III): the genomes of soil and plant-associated and newly described type strains.</title>
        <authorList>
            <person name="Whitman W."/>
        </authorList>
    </citation>
    <scope>NUCLEOTIDE SEQUENCE [LARGE SCALE GENOMIC DNA]</scope>
    <source>
        <strain evidence="2 3">CECT 8234</strain>
    </source>
</reference>
<proteinExistence type="predicted"/>
<keyword evidence="3" id="KW-1185">Reference proteome</keyword>
<dbReference type="SUPFAM" id="SSF141371">
    <property type="entry name" value="PilZ domain-like"/>
    <property type="match status" value="1"/>
</dbReference>
<dbReference type="AlphaFoldDB" id="A0A7W5G925"/>
<dbReference type="GO" id="GO:0035438">
    <property type="term" value="F:cyclic-di-GMP binding"/>
    <property type="evidence" value="ECO:0007669"/>
    <property type="project" value="InterPro"/>
</dbReference>